<feature type="region of interest" description="Disordered" evidence="1">
    <location>
        <begin position="511"/>
        <end position="530"/>
    </location>
</feature>
<evidence type="ECO:0000313" key="2">
    <source>
        <dbReference type="EMBL" id="GHC59501.1"/>
    </source>
</evidence>
<organism evidence="2 3">
    <name type="scientific">Neogemmobacter tilapiae</name>
    <dbReference type="NCBI Taxonomy" id="875041"/>
    <lineage>
        <taxon>Bacteria</taxon>
        <taxon>Pseudomonadati</taxon>
        <taxon>Pseudomonadota</taxon>
        <taxon>Alphaproteobacteria</taxon>
        <taxon>Rhodobacterales</taxon>
        <taxon>Paracoccaceae</taxon>
        <taxon>Neogemmobacter</taxon>
    </lineage>
</organism>
<comment type="caution">
    <text evidence="2">The sequence shown here is derived from an EMBL/GenBank/DDBJ whole genome shotgun (WGS) entry which is preliminary data.</text>
</comment>
<evidence type="ECO:0000313" key="3">
    <source>
        <dbReference type="Proteomes" id="UP000638981"/>
    </source>
</evidence>
<reference evidence="2" key="1">
    <citation type="journal article" date="2014" name="Int. J. Syst. Evol. Microbiol.">
        <title>Complete genome sequence of Corynebacterium casei LMG S-19264T (=DSM 44701T), isolated from a smear-ripened cheese.</title>
        <authorList>
            <consortium name="US DOE Joint Genome Institute (JGI-PGF)"/>
            <person name="Walter F."/>
            <person name="Albersmeier A."/>
            <person name="Kalinowski J."/>
            <person name="Ruckert C."/>
        </authorList>
    </citation>
    <scope>NUCLEOTIDE SEQUENCE</scope>
    <source>
        <strain evidence="2">KCTC 23310</strain>
    </source>
</reference>
<keyword evidence="3" id="KW-1185">Reference proteome</keyword>
<sequence>MGLDRPCEARMIQKIDIDNDRKLLRPPIVKEIGSTPGEKYLAKLSDYTFLNLWSYPNPYRDQRSKGATEGDGKEICDLLVVCGEHIIIFSEKTNSWPQGDINLSWSRWVKRAIKEAIRQINGAERWIADHPNRIFLDRKCEIPFPIDLPPIENQKIHRVIVAGGAAEECRRFFPNHSGSLALNPKITGDQHFPDDISDAEPFVVGDLDPEGNLIHIFDEISLEIVMGELDTIRDFTDYLMAKERIFRSGNMERVLGEENLLSHYVTNTNPEGNHDFIVDKITGKLDLSKAKYSDLIKNPQYQAKKSADQISYVWDHLILEFTKHMLGGTSMAPPGMDFELRENEIAVRWMALESRFKRRTNGEAIWGALQNGLKEDRFFRLMMSPSGTKESETAFFILTVKYLEWMIDKGGYEKYRMFRSSLMLTYAQATLVKFPHLKRIIGIAMEPPEHENSSEDLIYVEQSAWSDDFLMNLKRDCIHLNVFQKEMAMMEIDDREYPEVKEVLVRKRKMQSMNRADRRRHAAKMRKGRK</sequence>
<evidence type="ECO:0000256" key="1">
    <source>
        <dbReference type="SAM" id="MobiDB-lite"/>
    </source>
</evidence>
<dbReference type="Proteomes" id="UP000638981">
    <property type="component" value="Unassembled WGS sequence"/>
</dbReference>
<proteinExistence type="predicted"/>
<dbReference type="EMBL" id="BMYJ01000007">
    <property type="protein sequence ID" value="GHC59501.1"/>
    <property type="molecule type" value="Genomic_DNA"/>
</dbReference>
<dbReference type="AlphaFoldDB" id="A0A918TRY4"/>
<name>A0A918TRY4_9RHOB</name>
<accession>A0A918TRY4</accession>
<feature type="compositionally biased region" description="Basic residues" evidence="1">
    <location>
        <begin position="517"/>
        <end position="530"/>
    </location>
</feature>
<gene>
    <name evidence="2" type="ORF">GCM10007315_24050</name>
</gene>
<protein>
    <submittedName>
        <fullName evidence="2">Preprotein translocase SecA chain</fullName>
    </submittedName>
</protein>
<reference evidence="2" key="2">
    <citation type="submission" date="2020-09" db="EMBL/GenBank/DDBJ databases">
        <authorList>
            <person name="Sun Q."/>
            <person name="Kim S."/>
        </authorList>
    </citation>
    <scope>NUCLEOTIDE SEQUENCE</scope>
    <source>
        <strain evidence="2">KCTC 23310</strain>
    </source>
</reference>